<sequence>MSRRRAATGSLAQMLEEGFTHVVCRIYWRLPGAIKPLTCPRGLWSRPFLPGTASLSLAVKSYFSPRRHRLTGRLVAANPGLTAPNPDLPGLMWAIHYSALTSTRITTPLLNN</sequence>
<organism evidence="1 2">
    <name type="scientific">Popillia japonica</name>
    <name type="common">Japanese beetle</name>
    <dbReference type="NCBI Taxonomy" id="7064"/>
    <lineage>
        <taxon>Eukaryota</taxon>
        <taxon>Metazoa</taxon>
        <taxon>Ecdysozoa</taxon>
        <taxon>Arthropoda</taxon>
        <taxon>Hexapoda</taxon>
        <taxon>Insecta</taxon>
        <taxon>Pterygota</taxon>
        <taxon>Neoptera</taxon>
        <taxon>Endopterygota</taxon>
        <taxon>Coleoptera</taxon>
        <taxon>Polyphaga</taxon>
        <taxon>Scarabaeiformia</taxon>
        <taxon>Scarabaeidae</taxon>
        <taxon>Rutelinae</taxon>
        <taxon>Popillia</taxon>
    </lineage>
</organism>
<reference evidence="1 2" key="1">
    <citation type="journal article" date="2024" name="BMC Genomics">
        <title>De novo assembly and annotation of Popillia japonica's genome with initial clues to its potential as an invasive pest.</title>
        <authorList>
            <person name="Cucini C."/>
            <person name="Boschi S."/>
            <person name="Funari R."/>
            <person name="Cardaioli E."/>
            <person name="Iannotti N."/>
            <person name="Marturano G."/>
            <person name="Paoli F."/>
            <person name="Bruttini M."/>
            <person name="Carapelli A."/>
            <person name="Frati F."/>
            <person name="Nardi F."/>
        </authorList>
    </citation>
    <scope>NUCLEOTIDE SEQUENCE [LARGE SCALE GENOMIC DNA]</scope>
    <source>
        <strain evidence="1">DMR45628</strain>
    </source>
</reference>
<dbReference type="AlphaFoldDB" id="A0AAW1HRN5"/>
<accession>A0AAW1HRN5</accession>
<keyword evidence="2" id="KW-1185">Reference proteome</keyword>
<protein>
    <submittedName>
        <fullName evidence="1">Uncharacterized protein</fullName>
    </submittedName>
</protein>
<dbReference type="EMBL" id="JASPKY010001131">
    <property type="protein sequence ID" value="KAK9678995.1"/>
    <property type="molecule type" value="Genomic_DNA"/>
</dbReference>
<name>A0AAW1HRN5_POPJA</name>
<proteinExistence type="predicted"/>
<evidence type="ECO:0000313" key="2">
    <source>
        <dbReference type="Proteomes" id="UP001458880"/>
    </source>
</evidence>
<gene>
    <name evidence="1" type="ORF">QE152_g40375</name>
</gene>
<comment type="caution">
    <text evidence="1">The sequence shown here is derived from an EMBL/GenBank/DDBJ whole genome shotgun (WGS) entry which is preliminary data.</text>
</comment>
<dbReference type="Proteomes" id="UP001458880">
    <property type="component" value="Unassembled WGS sequence"/>
</dbReference>
<evidence type="ECO:0000313" key="1">
    <source>
        <dbReference type="EMBL" id="KAK9678995.1"/>
    </source>
</evidence>